<dbReference type="PROSITE" id="PS00374">
    <property type="entry name" value="MGMT"/>
    <property type="match status" value="1"/>
</dbReference>
<evidence type="ECO:0000256" key="8">
    <source>
        <dbReference type="ARBA" id="ARBA00049348"/>
    </source>
</evidence>
<dbReference type="SUPFAM" id="SSF46767">
    <property type="entry name" value="Methylated DNA-protein cysteine methyltransferase, C-terminal domain"/>
    <property type="match status" value="1"/>
</dbReference>
<reference evidence="11 12" key="1">
    <citation type="journal article" date="2010" name="J. Bacteriol.">
        <title>Genome sequence of the oligotrophic marine Gammaproteobacterium HTCC2143, isolated from the Oregon Coast.</title>
        <authorList>
            <person name="Oh H.M."/>
            <person name="Kang I."/>
            <person name="Ferriera S."/>
            <person name="Giovannoni S.J."/>
            <person name="Cho J.C."/>
        </authorList>
    </citation>
    <scope>NUCLEOTIDE SEQUENCE [LARGE SCALE GENOMIC DNA]</scope>
    <source>
        <strain evidence="11 12">HTCC2143</strain>
    </source>
</reference>
<dbReference type="GO" id="GO:0032259">
    <property type="term" value="P:methylation"/>
    <property type="evidence" value="ECO:0007669"/>
    <property type="project" value="UniProtKB-KW"/>
</dbReference>
<proteinExistence type="inferred from homology"/>
<comment type="similarity">
    <text evidence="2">Belongs to the MGMT family.</text>
</comment>
<evidence type="ECO:0000313" key="11">
    <source>
        <dbReference type="EMBL" id="EAW32711.1"/>
    </source>
</evidence>
<keyword evidence="12" id="KW-1185">Reference proteome</keyword>
<dbReference type="Proteomes" id="UP000004931">
    <property type="component" value="Unassembled WGS sequence"/>
</dbReference>
<dbReference type="AlphaFoldDB" id="A0Y9A7"/>
<dbReference type="FunFam" id="1.10.10.10:FF:000214">
    <property type="entry name" value="Methylated-DNA--protein-cysteine methyltransferase"/>
    <property type="match status" value="1"/>
</dbReference>
<organism evidence="11 12">
    <name type="scientific">marine gamma proteobacterium HTCC2143</name>
    <dbReference type="NCBI Taxonomy" id="247633"/>
    <lineage>
        <taxon>Bacteria</taxon>
        <taxon>Pseudomonadati</taxon>
        <taxon>Pseudomonadota</taxon>
        <taxon>Gammaproteobacteria</taxon>
        <taxon>Cellvibrionales</taxon>
        <taxon>Spongiibacteraceae</taxon>
        <taxon>BD1-7 clade</taxon>
    </lineage>
</organism>
<keyword evidence="4 11" id="KW-0489">Methyltransferase</keyword>
<comment type="catalytic activity">
    <reaction evidence="1">
        <text>a 4-O-methyl-thymidine in DNA + L-cysteinyl-[protein] = a thymidine in DNA + S-methyl-L-cysteinyl-[protein]</text>
        <dbReference type="Rhea" id="RHEA:53428"/>
        <dbReference type="Rhea" id="RHEA-COMP:10131"/>
        <dbReference type="Rhea" id="RHEA-COMP:10132"/>
        <dbReference type="Rhea" id="RHEA-COMP:13555"/>
        <dbReference type="Rhea" id="RHEA-COMP:13556"/>
        <dbReference type="ChEBI" id="CHEBI:29950"/>
        <dbReference type="ChEBI" id="CHEBI:82612"/>
        <dbReference type="ChEBI" id="CHEBI:137386"/>
        <dbReference type="ChEBI" id="CHEBI:137387"/>
        <dbReference type="EC" id="2.1.1.63"/>
    </reaction>
</comment>
<sequence>MKRFPADCVYQRISSPLGELIVVVRPKELHGILWESDLQNTTTAQTISTLEQAKNNGLVTEVKRQLTQYFQKTRRSFALPITFDGTVFQKKVWHSLLDVPYGETSSYQQQAERVGGKEKVRAVGTANGANPISIVVPCHRIIGKNGLLSGYAGGISAKEYLLNLEKSAENIPQC</sequence>
<dbReference type="InterPro" id="IPR036217">
    <property type="entry name" value="MethylDNA_cys_MeTrfase_DNAb"/>
</dbReference>
<dbReference type="InterPro" id="IPR014048">
    <property type="entry name" value="MethylDNA_cys_MeTrfase_DNA-bd"/>
</dbReference>
<evidence type="ECO:0000256" key="1">
    <source>
        <dbReference type="ARBA" id="ARBA00001286"/>
    </source>
</evidence>
<feature type="domain" description="Methylguanine DNA methyltransferase ribonuclease-like" evidence="10">
    <location>
        <begin position="9"/>
        <end position="82"/>
    </location>
</feature>
<dbReference type="EMBL" id="AAVT01000001">
    <property type="protein sequence ID" value="EAW32711.1"/>
    <property type="molecule type" value="Genomic_DNA"/>
</dbReference>
<dbReference type="InterPro" id="IPR036631">
    <property type="entry name" value="MGMT_N_sf"/>
</dbReference>
<evidence type="ECO:0000256" key="6">
    <source>
        <dbReference type="ARBA" id="ARBA00022763"/>
    </source>
</evidence>
<dbReference type="Gene3D" id="1.10.10.10">
    <property type="entry name" value="Winged helix-like DNA-binding domain superfamily/Winged helix DNA-binding domain"/>
    <property type="match status" value="1"/>
</dbReference>
<evidence type="ECO:0000256" key="4">
    <source>
        <dbReference type="ARBA" id="ARBA00022603"/>
    </source>
</evidence>
<evidence type="ECO:0000256" key="3">
    <source>
        <dbReference type="ARBA" id="ARBA00011918"/>
    </source>
</evidence>
<comment type="catalytic activity">
    <reaction evidence="8">
        <text>a 6-O-methyl-2'-deoxyguanosine in DNA + L-cysteinyl-[protein] = S-methyl-L-cysteinyl-[protein] + a 2'-deoxyguanosine in DNA</text>
        <dbReference type="Rhea" id="RHEA:24000"/>
        <dbReference type="Rhea" id="RHEA-COMP:10131"/>
        <dbReference type="Rhea" id="RHEA-COMP:10132"/>
        <dbReference type="Rhea" id="RHEA-COMP:11367"/>
        <dbReference type="Rhea" id="RHEA-COMP:11368"/>
        <dbReference type="ChEBI" id="CHEBI:29950"/>
        <dbReference type="ChEBI" id="CHEBI:82612"/>
        <dbReference type="ChEBI" id="CHEBI:85445"/>
        <dbReference type="ChEBI" id="CHEBI:85448"/>
        <dbReference type="EC" id="2.1.1.63"/>
    </reaction>
</comment>
<dbReference type="CDD" id="cd06445">
    <property type="entry name" value="ATase"/>
    <property type="match status" value="1"/>
</dbReference>
<dbReference type="PANTHER" id="PTHR10815:SF5">
    <property type="entry name" value="METHYLATED-DNA--PROTEIN-CYSTEINE METHYLTRANSFERASE"/>
    <property type="match status" value="1"/>
</dbReference>
<dbReference type="OrthoDB" id="9802228at2"/>
<keyword evidence="6" id="KW-0227">DNA damage</keyword>
<dbReference type="NCBIfam" id="TIGR00589">
    <property type="entry name" value="ogt"/>
    <property type="match status" value="1"/>
</dbReference>
<dbReference type="InterPro" id="IPR008332">
    <property type="entry name" value="MethylG_MeTrfase_N"/>
</dbReference>
<evidence type="ECO:0000256" key="7">
    <source>
        <dbReference type="ARBA" id="ARBA00023204"/>
    </source>
</evidence>
<gene>
    <name evidence="11" type="ORF">GP2143_15686</name>
</gene>
<dbReference type="eggNOG" id="COG0350">
    <property type="taxonomic scope" value="Bacteria"/>
</dbReference>
<evidence type="ECO:0000256" key="2">
    <source>
        <dbReference type="ARBA" id="ARBA00008711"/>
    </source>
</evidence>
<accession>A0Y9A7</accession>
<feature type="domain" description="Methylated-DNA-[protein]-cysteine S-methyltransferase DNA binding" evidence="9">
    <location>
        <begin position="88"/>
        <end position="166"/>
    </location>
</feature>
<evidence type="ECO:0000259" key="9">
    <source>
        <dbReference type="Pfam" id="PF01035"/>
    </source>
</evidence>
<dbReference type="GO" id="GO:0003908">
    <property type="term" value="F:methylated-DNA-[protein]-cysteine S-methyltransferase activity"/>
    <property type="evidence" value="ECO:0007669"/>
    <property type="project" value="UniProtKB-EC"/>
</dbReference>
<dbReference type="STRING" id="247633.GP2143_15686"/>
<dbReference type="InterPro" id="IPR036388">
    <property type="entry name" value="WH-like_DNA-bd_sf"/>
</dbReference>
<protein>
    <recommendedName>
        <fullName evidence="3">methylated-DNA--[protein]-cysteine S-methyltransferase</fullName>
        <ecNumber evidence="3">2.1.1.63</ecNumber>
    </recommendedName>
</protein>
<evidence type="ECO:0000259" key="10">
    <source>
        <dbReference type="Pfam" id="PF02870"/>
    </source>
</evidence>
<comment type="caution">
    <text evidence="11">The sequence shown here is derived from an EMBL/GenBank/DDBJ whole genome shotgun (WGS) entry which is preliminary data.</text>
</comment>
<keyword evidence="7" id="KW-0234">DNA repair</keyword>
<dbReference type="Pfam" id="PF02870">
    <property type="entry name" value="Methyltransf_1N"/>
    <property type="match status" value="1"/>
</dbReference>
<name>A0Y9A7_9GAMM</name>
<evidence type="ECO:0000313" key="12">
    <source>
        <dbReference type="Proteomes" id="UP000004931"/>
    </source>
</evidence>
<dbReference type="InterPro" id="IPR001497">
    <property type="entry name" value="MethylDNA_cys_MeTrfase_AS"/>
</dbReference>
<dbReference type="SUPFAM" id="SSF53155">
    <property type="entry name" value="Methylated DNA-protein cysteine methyltransferase domain"/>
    <property type="match status" value="1"/>
</dbReference>
<dbReference type="PANTHER" id="PTHR10815">
    <property type="entry name" value="METHYLATED-DNA--PROTEIN-CYSTEINE METHYLTRANSFERASE"/>
    <property type="match status" value="1"/>
</dbReference>
<dbReference type="GO" id="GO:0006281">
    <property type="term" value="P:DNA repair"/>
    <property type="evidence" value="ECO:0007669"/>
    <property type="project" value="UniProtKB-KW"/>
</dbReference>
<keyword evidence="5 11" id="KW-0808">Transferase</keyword>
<evidence type="ECO:0000256" key="5">
    <source>
        <dbReference type="ARBA" id="ARBA00022679"/>
    </source>
</evidence>
<dbReference type="Gene3D" id="3.30.160.70">
    <property type="entry name" value="Methylated DNA-protein cysteine methyltransferase domain"/>
    <property type="match status" value="1"/>
</dbReference>
<dbReference type="EC" id="2.1.1.63" evidence="3"/>
<dbReference type="Pfam" id="PF01035">
    <property type="entry name" value="DNA_binding_1"/>
    <property type="match status" value="1"/>
</dbReference>